<dbReference type="EMBL" id="MN590236">
    <property type="protein sequence ID" value="QHF16623.1"/>
    <property type="molecule type" value="mRNA"/>
</dbReference>
<reference evidence="7" key="1">
    <citation type="journal article" date="2019" name="Front. Zool.">
        <title>Eumelanin and pheomelanin pigmentation in mollusc shells may be less common than expected: insights from mass spectrometry.</title>
        <authorList>
            <person name="Affenzeller S."/>
            <person name="Wolkenstein K."/>
            <person name="Frauendorf H."/>
            <person name="Jackson D.J."/>
        </authorList>
    </citation>
    <scope>NUCLEOTIDE SEQUENCE</scope>
</reference>
<accession>A0A6B9QJU3</accession>
<evidence type="ECO:0000259" key="5">
    <source>
        <dbReference type="PROSITE" id="PS00497"/>
    </source>
</evidence>
<gene>
    <name evidence="7" type="primary">TYR</name>
</gene>
<evidence type="ECO:0000259" key="6">
    <source>
        <dbReference type="PROSITE" id="PS00498"/>
    </source>
</evidence>
<dbReference type="GO" id="GO:0016491">
    <property type="term" value="F:oxidoreductase activity"/>
    <property type="evidence" value="ECO:0007669"/>
    <property type="project" value="InterPro"/>
</dbReference>
<name>A0A6B9QJU3_CEPNE</name>
<sequence>MKMTPFSVCLALMFGLCQGKISEIPLPKEIQDCYNKVQSADIETYIGSKFSWSCENIILDSQMNKSAPLDDKTISYYNHLLEIAMIYLPDNTNGTTVPRRKRQASRPRCVRREYRAMSDAERERFHSAVNSLKRDTTVPPNKYDAMANIHANYLNSAHSGAGFTGWHRLYLRVFEAAVREKDPSVCMPYWDTTLDNELDEPALSSVWTPAFFGTPNGPVVTGPFANWRTPNGAPLIRNVGMDGELISARAMEDILSRRRYEDITFSPGVQRRFNLELHHNGIHIFCGGTLNRLSTAAFDPVFFLLHAFVDFIWELFRANLQNPELYPDLVPPTSPHHSSAPTGFGSLRQRDAYGIAITETYEYEPPPTCSSQSPQCPSRYLTCLERIGRCVPIDAARALLLQPDSAVALSVVSQDSQPPGPANSPGPLSLGSQPPGYVQNDTRCLPQEKSYSQAIQNDFCADNICDSNEWVMIAVGIISVRPPNFKQYHSYPVHKGRVDRHHDIYSPRAYNNTNRLITQRQSNPKTYTRCKGDNSVGQVFLSSRGINYEGYYKAKAFIDQRLAVSMSVGVVAVKKPTKAAVSEALIRAHDSCGRVCQAACKDKRTGQYKKCKGAIAVSSDQPLMYGANYGEAVMNVFDYKFNLPQFKDNNVFLTFHCDYLSNFPYTDYKNGVVPQPAVVVEPPVVPQSNTECVVTPQCVLDIPCASMDRQCKVYNEKHVCRGSCQSYAVCIYARFFMKVCPEGHSFDNVRKICLPGGCQNNQSYPQTIPIIEGNPYRTVSG</sequence>
<feature type="signal peptide" evidence="4">
    <location>
        <begin position="1"/>
        <end position="19"/>
    </location>
</feature>
<feature type="chain" id="PRO_5025540223" evidence="4">
    <location>
        <begin position="20"/>
        <end position="781"/>
    </location>
</feature>
<evidence type="ECO:0000256" key="1">
    <source>
        <dbReference type="ARBA" id="ARBA00022723"/>
    </source>
</evidence>
<feature type="region of interest" description="Disordered" evidence="3">
    <location>
        <begin position="411"/>
        <end position="440"/>
    </location>
</feature>
<dbReference type="SUPFAM" id="SSF48056">
    <property type="entry name" value="Di-copper centre-containing domain"/>
    <property type="match status" value="1"/>
</dbReference>
<evidence type="ECO:0000256" key="2">
    <source>
        <dbReference type="ARBA" id="ARBA00023008"/>
    </source>
</evidence>
<keyword evidence="2" id="KW-0186">Copper</keyword>
<dbReference type="GO" id="GO:0046872">
    <property type="term" value="F:metal ion binding"/>
    <property type="evidence" value="ECO:0007669"/>
    <property type="project" value="UniProtKB-KW"/>
</dbReference>
<dbReference type="PANTHER" id="PTHR11474">
    <property type="entry name" value="TYROSINASE FAMILY MEMBER"/>
    <property type="match status" value="1"/>
</dbReference>
<feature type="compositionally biased region" description="Low complexity" evidence="3">
    <location>
        <begin position="425"/>
        <end position="436"/>
    </location>
</feature>
<keyword evidence="4" id="KW-0732">Signal</keyword>
<dbReference type="PROSITE" id="PS00498">
    <property type="entry name" value="TYROSINASE_2"/>
    <property type="match status" value="1"/>
</dbReference>
<dbReference type="InterPro" id="IPR008922">
    <property type="entry name" value="Di-copper_centre_dom_sf"/>
</dbReference>
<dbReference type="PANTHER" id="PTHR11474:SF126">
    <property type="entry name" value="TYROSINASE-LIKE PROTEIN TYR-1-RELATED"/>
    <property type="match status" value="1"/>
</dbReference>
<dbReference type="PROSITE" id="PS00497">
    <property type="entry name" value="TYROSINASE_1"/>
    <property type="match status" value="1"/>
</dbReference>
<evidence type="ECO:0000256" key="4">
    <source>
        <dbReference type="SAM" id="SignalP"/>
    </source>
</evidence>
<dbReference type="PRINTS" id="PR00092">
    <property type="entry name" value="TYROSINASE"/>
</dbReference>
<keyword evidence="1" id="KW-0479">Metal-binding</keyword>
<dbReference type="AlphaFoldDB" id="A0A6B9QJU3"/>
<evidence type="ECO:0000256" key="3">
    <source>
        <dbReference type="SAM" id="MobiDB-lite"/>
    </source>
</evidence>
<proteinExistence type="evidence at transcript level"/>
<dbReference type="Gene3D" id="1.10.1280.10">
    <property type="entry name" value="Di-copper center containing domain from catechol oxidase"/>
    <property type="match status" value="1"/>
</dbReference>
<dbReference type="InterPro" id="IPR050316">
    <property type="entry name" value="Tyrosinase/Hemocyanin"/>
</dbReference>
<dbReference type="Pfam" id="PF00264">
    <property type="entry name" value="Tyrosinase"/>
    <property type="match status" value="1"/>
</dbReference>
<feature type="domain" description="Tyrosinase copper-binding" evidence="6">
    <location>
        <begin position="299"/>
        <end position="310"/>
    </location>
</feature>
<evidence type="ECO:0000313" key="7">
    <source>
        <dbReference type="EMBL" id="QHF16623.1"/>
    </source>
</evidence>
<organism evidence="7">
    <name type="scientific">Cepaea nemoralis</name>
    <name type="common">Banded wood snail</name>
    <dbReference type="NCBI Taxonomy" id="28835"/>
    <lineage>
        <taxon>Eukaryota</taxon>
        <taxon>Metazoa</taxon>
        <taxon>Spiralia</taxon>
        <taxon>Lophotrochozoa</taxon>
        <taxon>Mollusca</taxon>
        <taxon>Gastropoda</taxon>
        <taxon>Heterobranchia</taxon>
        <taxon>Euthyneura</taxon>
        <taxon>Panpulmonata</taxon>
        <taxon>Eupulmonata</taxon>
        <taxon>Stylommatophora</taxon>
        <taxon>Helicina</taxon>
        <taxon>Helicoidea</taxon>
        <taxon>Helicidae</taxon>
        <taxon>Cepaea</taxon>
    </lineage>
</organism>
<feature type="domain" description="Tyrosinase copper-binding" evidence="5">
    <location>
        <begin position="158"/>
        <end position="175"/>
    </location>
</feature>
<protein>
    <submittedName>
        <fullName evidence="7">Tyrosinase</fullName>
    </submittedName>
</protein>
<dbReference type="InterPro" id="IPR002227">
    <property type="entry name" value="Tyrosinase_Cu-bd"/>
</dbReference>